<dbReference type="Proteomes" id="UP000789342">
    <property type="component" value="Unassembled WGS sequence"/>
</dbReference>
<dbReference type="AlphaFoldDB" id="A0A9N9I3A9"/>
<dbReference type="CDD" id="cd14733">
    <property type="entry name" value="BACK"/>
    <property type="match status" value="1"/>
</dbReference>
<keyword evidence="3" id="KW-1185">Reference proteome</keyword>
<name>A0A9N9I3A9_9GLOM</name>
<evidence type="ECO:0000313" key="2">
    <source>
        <dbReference type="EMBL" id="CAG8718797.1"/>
    </source>
</evidence>
<protein>
    <submittedName>
        <fullName evidence="2">8196_t:CDS:1</fullName>
    </submittedName>
</protein>
<gene>
    <name evidence="2" type="ORF">AMORRO_LOCUS13199</name>
</gene>
<proteinExistence type="predicted"/>
<dbReference type="InterPro" id="IPR011705">
    <property type="entry name" value="BACK"/>
</dbReference>
<dbReference type="Gene3D" id="1.25.40.420">
    <property type="match status" value="1"/>
</dbReference>
<reference evidence="2" key="1">
    <citation type="submission" date="2021-06" db="EMBL/GenBank/DDBJ databases">
        <authorList>
            <person name="Kallberg Y."/>
            <person name="Tangrot J."/>
            <person name="Rosling A."/>
        </authorList>
    </citation>
    <scope>NUCLEOTIDE SEQUENCE</scope>
    <source>
        <strain evidence="2">CL551</strain>
    </source>
</reference>
<sequence length="68" mass="7632">SKFDIENVAKIYHCASVAGAHALKKRAMRFINNNFGPVSKTSGLRSLPQEILFDFLDNLPEKAKIRVD</sequence>
<comment type="caution">
    <text evidence="2">The sequence shown here is derived from an EMBL/GenBank/DDBJ whole genome shotgun (WGS) entry which is preliminary data.</text>
</comment>
<evidence type="ECO:0000313" key="3">
    <source>
        <dbReference type="Proteomes" id="UP000789342"/>
    </source>
</evidence>
<dbReference type="EMBL" id="CAJVPV010021710">
    <property type="protein sequence ID" value="CAG8718797.1"/>
    <property type="molecule type" value="Genomic_DNA"/>
</dbReference>
<accession>A0A9N9I3A9</accession>
<dbReference type="Pfam" id="PF07707">
    <property type="entry name" value="BACK"/>
    <property type="match status" value="1"/>
</dbReference>
<organism evidence="2 3">
    <name type="scientific">Acaulospora morrowiae</name>
    <dbReference type="NCBI Taxonomy" id="94023"/>
    <lineage>
        <taxon>Eukaryota</taxon>
        <taxon>Fungi</taxon>
        <taxon>Fungi incertae sedis</taxon>
        <taxon>Mucoromycota</taxon>
        <taxon>Glomeromycotina</taxon>
        <taxon>Glomeromycetes</taxon>
        <taxon>Diversisporales</taxon>
        <taxon>Acaulosporaceae</taxon>
        <taxon>Acaulospora</taxon>
    </lineage>
</organism>
<feature type="domain" description="BACK" evidence="1">
    <location>
        <begin position="10"/>
        <end position="57"/>
    </location>
</feature>
<feature type="non-terminal residue" evidence="2">
    <location>
        <position position="1"/>
    </location>
</feature>
<evidence type="ECO:0000259" key="1">
    <source>
        <dbReference type="Pfam" id="PF07707"/>
    </source>
</evidence>